<keyword evidence="3" id="KW-1185">Reference proteome</keyword>
<dbReference type="AlphaFoldDB" id="A0AAD5UD41"/>
<evidence type="ECO:0000313" key="2">
    <source>
        <dbReference type="EMBL" id="KAJ3254828.1"/>
    </source>
</evidence>
<reference evidence="2" key="1">
    <citation type="submission" date="2020-05" db="EMBL/GenBank/DDBJ databases">
        <title>Phylogenomic resolution of chytrid fungi.</title>
        <authorList>
            <person name="Stajich J.E."/>
            <person name="Amses K."/>
            <person name="Simmons R."/>
            <person name="Seto K."/>
            <person name="Myers J."/>
            <person name="Bonds A."/>
            <person name="Quandt C.A."/>
            <person name="Barry K."/>
            <person name="Liu P."/>
            <person name="Grigoriev I."/>
            <person name="Longcore J.E."/>
            <person name="James T.Y."/>
        </authorList>
    </citation>
    <scope>NUCLEOTIDE SEQUENCE</scope>
    <source>
        <strain evidence="2">PLAUS21</strain>
    </source>
</reference>
<dbReference type="GO" id="GO:0016757">
    <property type="term" value="F:glycosyltransferase activity"/>
    <property type="evidence" value="ECO:0007669"/>
    <property type="project" value="InterPro"/>
</dbReference>
<proteinExistence type="predicted"/>
<protein>
    <recommendedName>
        <fullName evidence="1">Glycosyltransferase 61 catalytic domain-containing protein</fullName>
    </recommendedName>
</protein>
<name>A0AAD5UD41_9FUNG</name>
<feature type="domain" description="Glycosyltransferase 61 catalytic" evidence="1">
    <location>
        <begin position="547"/>
        <end position="765"/>
    </location>
</feature>
<sequence>MSVWKARILTAAVALIIWFIISIPHTPESAFQVIKKNTTLKFNYTVIDKPLEFKSQYWKQELLDYIQPVLIKEIDFDSDTFRLKYQRKLEQGKILYGSMSGSIVKTPEGYVHFHRVIQFPNTPECENPYDDKGISKIQCFGEARRSIVFAEALDENFDKISFIVDIREPKADKFAGPEDARAILDPYGNIMLSFTMLQDGKHLIWSFNTTSKEQRKLVVGFDDSYMQKNWAPIFNAENELNYVYSWNPVVTIDCKEKTCEKVQDRPVNITKFRGGSGMLKYKGYYVGMTRISVQCTGAKNFRPRLTIMNSDLEIIYISERLVFDGLLFVEPFFNFNSLESIQGLGHTRVMTVGGFTPGTNGTWVMDFSINDQKNIIVQVQGLSRFFDAVIKAYEKDPNVPNLVDMALSEQDDVCQHPLTIKDKYQSYLNDIKLVNQDYRKSKTHFRSIYKCLGKQNVFEEASRRSCHFKNICYDMDKKEFQYYQPFKEPVFYDRIQGPMYHFREPFIEINGIQKWNELTFFTPKVVVGELDYKNATFHNTTTVLWAHWAHEYNLGHLIYEELGATFIAMKRFAIFNPDAQLLNMRGDIDNGVYQKFTEGYGRAISNKPIGGMESYFKKVNNGTRYLCFDDLIVASATRAFLNYQDEYSEGKEVIWEEFRDRVYESYDLDPHAPLPKKHGILFVQKTGSLRGDEDGRTHYHDIYNLVEIVSEMKKRFPEVKVRVLDPSKYSIEDQLIIMSHYSILVTPCGGVSMLTPFMPKNSHVIIMDYYGNNDPPVNIKPGKQYYQILDLETDMVPDIADAGTNYRESYSVRVNPDRLEYMIHRALMEMESKRN</sequence>
<comment type="caution">
    <text evidence="2">The sequence shown here is derived from an EMBL/GenBank/DDBJ whole genome shotgun (WGS) entry which is preliminary data.</text>
</comment>
<dbReference type="InterPro" id="IPR049625">
    <property type="entry name" value="Glyco_transf_61_cat"/>
</dbReference>
<dbReference type="Pfam" id="PF04577">
    <property type="entry name" value="Glyco_transf_61"/>
    <property type="match status" value="1"/>
</dbReference>
<dbReference type="Proteomes" id="UP001210925">
    <property type="component" value="Unassembled WGS sequence"/>
</dbReference>
<gene>
    <name evidence="2" type="ORF">HK103_006818</name>
</gene>
<organism evidence="2 3">
    <name type="scientific">Boothiomyces macroporosus</name>
    <dbReference type="NCBI Taxonomy" id="261099"/>
    <lineage>
        <taxon>Eukaryota</taxon>
        <taxon>Fungi</taxon>
        <taxon>Fungi incertae sedis</taxon>
        <taxon>Chytridiomycota</taxon>
        <taxon>Chytridiomycota incertae sedis</taxon>
        <taxon>Chytridiomycetes</taxon>
        <taxon>Rhizophydiales</taxon>
        <taxon>Terramycetaceae</taxon>
        <taxon>Boothiomyces</taxon>
    </lineage>
</organism>
<evidence type="ECO:0000313" key="3">
    <source>
        <dbReference type="Proteomes" id="UP001210925"/>
    </source>
</evidence>
<dbReference type="EMBL" id="JADGKB010000077">
    <property type="protein sequence ID" value="KAJ3254828.1"/>
    <property type="molecule type" value="Genomic_DNA"/>
</dbReference>
<accession>A0AAD5UD41</accession>
<evidence type="ECO:0000259" key="1">
    <source>
        <dbReference type="Pfam" id="PF04577"/>
    </source>
</evidence>